<dbReference type="InterPro" id="IPR036397">
    <property type="entry name" value="RNaseH_sf"/>
</dbReference>
<dbReference type="Gene3D" id="3.30.420.10">
    <property type="entry name" value="Ribonuclease H-like superfamily/Ribonuclease H"/>
    <property type="match status" value="1"/>
</dbReference>
<accession>A0ABQ9GQP1</accession>
<name>A0ABQ9GQP1_9NEOP</name>
<sequence length="994" mass="111791">MNASAQLALRILPSLVHTAFPTPHPWKAYSGRQNTPIPPGKYVLVYSLSRFMRLMQASALCLNSRLFVPTSSQEETNNAKPVSGGAETLATGNTEHGKPKNKWSSHFCVKRTQIFCVSDTVPSAYAIPIRTAANYIPTVARNTQAVPYCKLLTYGTRIQFPFHSSLLSRLVFYRSELSHSFTRQQLNSTPSLEAYRNIYIVRPEHLEGSTHPESRLENKNTACSAAKPMGRHKESHKEIRYKIPQRQLRVSIVLADFIEKMYAISIFEHTKLRAPDQQLTRRNYKGQYFLGGFYPSGVDKQAIHQASLNGSSQRAGESEQFNLSFATTCLCSLPARDRGSAVVKTTSILPRRTGFEFPAGSSRIFAMWESCRTMQLVGGFSRGSPVSPVFTFKRCSILTLLPTHGLSKPKSLHTQCCNRHTCRSRVSTAVVRWCGEDVMCVLHACFTDIALVAMLEPRIRGCDLWRGRADVSESWPYSFFCQQRRLLTRVPLFTEAAHESLACGVLAFGLEATLPAELTDVRKCSATEATGWMLAFLRRFLLISTLSAWTNGPLGITAVETTELHTPLMSEIRLRQCMKANRQPTMEQLTVQTNQGASVYRNSSANPSANGAADCIERKDVSVSGKKLGRTDTLHPLLGEHKAMREVLWSGIVVVIFSRSHHLCGRTGYSSTIMRLATRLEVLIRTWLEEHDQDFQVRPWPANSSVLNPIEYLWGHLDHRVRRLSPSRTLQKLWDALEKEWLQIPVETYQHFTESLPALSAIRAAKGARSTGVLLSRRTGSQSSLTIRWREEHSAIPGSLFKLRRLGLERESLSAPTRHDNDRLQHYSRAASWQVVSLPLSTHHLPPPPLIMKKAKRLHVPLGSTTPQLDCSYITNLYRNQAECETHPIHRASYPFRHGLPTRRSNISRLKTAGRVGRGREVNSPLETSLPRRDMKVQIYSISRALTSAVVKSFRKTNMTQSEDKPARLREGAPGIVSPSPAQIPPESRYKPRE</sequence>
<feature type="signal peptide" evidence="2">
    <location>
        <begin position="1"/>
        <end position="18"/>
    </location>
</feature>
<feature type="compositionally biased region" description="Basic and acidic residues" evidence="1">
    <location>
        <begin position="962"/>
        <end position="971"/>
    </location>
</feature>
<protein>
    <recommendedName>
        <fullName evidence="5">Tc1-like transposase DDE domain-containing protein</fullName>
    </recommendedName>
</protein>
<evidence type="ECO:0000313" key="3">
    <source>
        <dbReference type="EMBL" id="KAJ8874313.1"/>
    </source>
</evidence>
<dbReference type="Proteomes" id="UP001159363">
    <property type="component" value="Chromosome 9"/>
</dbReference>
<evidence type="ECO:0008006" key="5">
    <source>
        <dbReference type="Google" id="ProtNLM"/>
    </source>
</evidence>
<feature type="chain" id="PRO_5045475909" description="Tc1-like transposase DDE domain-containing protein" evidence="2">
    <location>
        <begin position="19"/>
        <end position="994"/>
    </location>
</feature>
<keyword evidence="2" id="KW-0732">Signal</keyword>
<feature type="region of interest" description="Disordered" evidence="1">
    <location>
        <begin position="73"/>
        <end position="98"/>
    </location>
</feature>
<organism evidence="3 4">
    <name type="scientific">Dryococelus australis</name>
    <dbReference type="NCBI Taxonomy" id="614101"/>
    <lineage>
        <taxon>Eukaryota</taxon>
        <taxon>Metazoa</taxon>
        <taxon>Ecdysozoa</taxon>
        <taxon>Arthropoda</taxon>
        <taxon>Hexapoda</taxon>
        <taxon>Insecta</taxon>
        <taxon>Pterygota</taxon>
        <taxon>Neoptera</taxon>
        <taxon>Polyneoptera</taxon>
        <taxon>Phasmatodea</taxon>
        <taxon>Verophasmatodea</taxon>
        <taxon>Anareolatae</taxon>
        <taxon>Phasmatidae</taxon>
        <taxon>Eurycanthinae</taxon>
        <taxon>Dryococelus</taxon>
    </lineage>
</organism>
<evidence type="ECO:0000256" key="1">
    <source>
        <dbReference type="SAM" id="MobiDB-lite"/>
    </source>
</evidence>
<reference evidence="3 4" key="1">
    <citation type="submission" date="2023-02" db="EMBL/GenBank/DDBJ databases">
        <title>LHISI_Scaffold_Assembly.</title>
        <authorList>
            <person name="Stuart O.P."/>
            <person name="Cleave R."/>
            <person name="Magrath M.J.L."/>
            <person name="Mikheyev A.S."/>
        </authorList>
    </citation>
    <scope>NUCLEOTIDE SEQUENCE [LARGE SCALE GENOMIC DNA]</scope>
    <source>
        <strain evidence="3">Daus_M_001</strain>
        <tissue evidence="3">Leg muscle</tissue>
    </source>
</reference>
<dbReference type="EMBL" id="JARBHB010000010">
    <property type="protein sequence ID" value="KAJ8874313.1"/>
    <property type="molecule type" value="Genomic_DNA"/>
</dbReference>
<feature type="region of interest" description="Disordered" evidence="1">
    <location>
        <begin position="958"/>
        <end position="994"/>
    </location>
</feature>
<keyword evidence="4" id="KW-1185">Reference proteome</keyword>
<evidence type="ECO:0000256" key="2">
    <source>
        <dbReference type="SAM" id="SignalP"/>
    </source>
</evidence>
<gene>
    <name evidence="3" type="ORF">PR048_025159</name>
</gene>
<proteinExistence type="predicted"/>
<evidence type="ECO:0000313" key="4">
    <source>
        <dbReference type="Proteomes" id="UP001159363"/>
    </source>
</evidence>
<comment type="caution">
    <text evidence="3">The sequence shown here is derived from an EMBL/GenBank/DDBJ whole genome shotgun (WGS) entry which is preliminary data.</text>
</comment>